<gene>
    <name evidence="2" type="ORF">SAMN05660648_01848</name>
</gene>
<keyword evidence="1" id="KW-1133">Transmembrane helix</keyword>
<organism evidence="2 3">
    <name type="scientific">Selenomonas ruminantium</name>
    <dbReference type="NCBI Taxonomy" id="971"/>
    <lineage>
        <taxon>Bacteria</taxon>
        <taxon>Bacillati</taxon>
        <taxon>Bacillota</taxon>
        <taxon>Negativicutes</taxon>
        <taxon>Selenomonadales</taxon>
        <taxon>Selenomonadaceae</taxon>
        <taxon>Selenomonas</taxon>
    </lineage>
</organism>
<feature type="transmembrane region" description="Helical" evidence="1">
    <location>
        <begin position="20"/>
        <end position="42"/>
    </location>
</feature>
<evidence type="ECO:0000313" key="3">
    <source>
        <dbReference type="Proteomes" id="UP000183469"/>
    </source>
</evidence>
<reference evidence="2 3" key="1">
    <citation type="submission" date="2016-10" db="EMBL/GenBank/DDBJ databases">
        <authorList>
            <person name="de Groot N.N."/>
        </authorList>
    </citation>
    <scope>NUCLEOTIDE SEQUENCE [LARGE SCALE GENOMIC DNA]</scope>
    <source>
        <strain evidence="2 3">DSM 2872</strain>
    </source>
</reference>
<dbReference type="RefSeq" id="WP_074672267.1">
    <property type="nucleotide sequence ID" value="NZ_FNQG01000007.1"/>
</dbReference>
<keyword evidence="1" id="KW-0812">Transmembrane</keyword>
<accession>A0A1H3Y9F7</accession>
<protein>
    <recommendedName>
        <fullName evidence="4">4Fe-4S binding domain-containing protein</fullName>
    </recommendedName>
</protein>
<evidence type="ECO:0008006" key="4">
    <source>
        <dbReference type="Google" id="ProtNLM"/>
    </source>
</evidence>
<dbReference type="OrthoDB" id="9786132at2"/>
<dbReference type="Proteomes" id="UP000183469">
    <property type="component" value="Unassembled WGS sequence"/>
</dbReference>
<sequence>MKKRWYHYLWIWSLLYFGMGFFNILFAWLGLVSFALPLIMAIGFGHKGFCNRYCDRGQTLRALGQLGFSRRRDMPGWMKGRAFRYGFMVFFFGMFGSVLYTTWLVYSGAESLQQVVSLFWTFHFPWEWAYSGAVSPWTAQFAFGLYSLMLTSEVIALLTMLLFRPRSWCVYCPMGTLTQLICEAKGNKQES</sequence>
<proteinExistence type="predicted"/>
<dbReference type="AlphaFoldDB" id="A0A1H3Y9F7"/>
<dbReference type="EMBL" id="FNQG01000007">
    <property type="protein sequence ID" value="SEA07594.1"/>
    <property type="molecule type" value="Genomic_DNA"/>
</dbReference>
<evidence type="ECO:0000313" key="2">
    <source>
        <dbReference type="EMBL" id="SEA07594.1"/>
    </source>
</evidence>
<evidence type="ECO:0000256" key="1">
    <source>
        <dbReference type="SAM" id="Phobius"/>
    </source>
</evidence>
<feature type="transmembrane region" description="Helical" evidence="1">
    <location>
        <begin position="141"/>
        <end position="163"/>
    </location>
</feature>
<name>A0A1H3Y9F7_SELRU</name>
<feature type="transmembrane region" description="Helical" evidence="1">
    <location>
        <begin position="82"/>
        <end position="106"/>
    </location>
</feature>
<keyword evidence="1" id="KW-0472">Membrane</keyword>